<keyword evidence="6" id="KW-1185">Reference proteome</keyword>
<organism evidence="5 6">
    <name type="scientific">Actinoallomurus spadix</name>
    <dbReference type="NCBI Taxonomy" id="79912"/>
    <lineage>
        <taxon>Bacteria</taxon>
        <taxon>Bacillati</taxon>
        <taxon>Actinomycetota</taxon>
        <taxon>Actinomycetes</taxon>
        <taxon>Streptosporangiales</taxon>
        <taxon>Thermomonosporaceae</taxon>
        <taxon>Actinoallomurus</taxon>
    </lineage>
</organism>
<dbReference type="Gene3D" id="3.30.1340.30">
    <property type="match status" value="1"/>
</dbReference>
<evidence type="ECO:0000256" key="1">
    <source>
        <dbReference type="ARBA" id="ARBA00023122"/>
    </source>
</evidence>
<evidence type="ECO:0000256" key="2">
    <source>
        <dbReference type="PROSITE-ProRule" id="PRU00703"/>
    </source>
</evidence>
<dbReference type="InterPro" id="IPR000644">
    <property type="entry name" value="CBS_dom"/>
</dbReference>
<dbReference type="CDD" id="cd04586">
    <property type="entry name" value="CBS_pair_BON_assoc"/>
    <property type="match status" value="1"/>
</dbReference>
<dbReference type="Gene3D" id="3.10.580.10">
    <property type="entry name" value="CBS-domain"/>
    <property type="match status" value="1"/>
</dbReference>
<dbReference type="PANTHER" id="PTHR43080">
    <property type="entry name" value="CBS DOMAIN-CONTAINING PROTEIN CBSX3, MITOCHONDRIAL"/>
    <property type="match status" value="1"/>
</dbReference>
<protein>
    <submittedName>
        <fullName evidence="5">CBS domain-containing protein</fullName>
    </submittedName>
</protein>
<dbReference type="PROSITE" id="PS50914">
    <property type="entry name" value="BON"/>
    <property type="match status" value="1"/>
</dbReference>
<sequence length="222" mass="24738">MSVCVAQVMSDHVIAVREHATFAEIAAVMNRCRVASLPVIDTGNRVIGVVTEDDLLLRETPPGGALTGPRRRRAEHRKRTALTADRLMTAPAVTVTPDTPVRRAARLMHRHRIHHLPVVDPATGRLRGIVSRSDLLTVYERHDEDIHREITRDVIEETFALEPGDFTVAVAQGTVTVHGTVRHRSTAEALLRAIEAVDGVIEVRDHVRYRWDDTGVIPRAYL</sequence>
<dbReference type="InterPro" id="IPR007055">
    <property type="entry name" value="BON_dom"/>
</dbReference>
<evidence type="ECO:0000259" key="4">
    <source>
        <dbReference type="PROSITE" id="PS51371"/>
    </source>
</evidence>
<evidence type="ECO:0000313" key="6">
    <source>
        <dbReference type="Proteomes" id="UP001501822"/>
    </source>
</evidence>
<dbReference type="Pfam" id="PF04972">
    <property type="entry name" value="BON"/>
    <property type="match status" value="1"/>
</dbReference>
<dbReference type="Pfam" id="PF00571">
    <property type="entry name" value="CBS"/>
    <property type="match status" value="2"/>
</dbReference>
<dbReference type="InterPro" id="IPR051257">
    <property type="entry name" value="Diverse_CBS-Domain"/>
</dbReference>
<dbReference type="InterPro" id="IPR017080">
    <property type="entry name" value="UCP036990_CBS_BON"/>
</dbReference>
<dbReference type="Proteomes" id="UP001501822">
    <property type="component" value="Unassembled WGS sequence"/>
</dbReference>
<dbReference type="PROSITE" id="PS51371">
    <property type="entry name" value="CBS"/>
    <property type="match status" value="2"/>
</dbReference>
<name>A0ABN0WQV6_9ACTN</name>
<feature type="domain" description="CBS" evidence="4">
    <location>
        <begin position="88"/>
        <end position="146"/>
    </location>
</feature>
<dbReference type="SUPFAM" id="SSF54631">
    <property type="entry name" value="CBS-domain pair"/>
    <property type="match status" value="1"/>
</dbReference>
<evidence type="ECO:0000313" key="5">
    <source>
        <dbReference type="EMBL" id="GAA0344179.1"/>
    </source>
</evidence>
<evidence type="ECO:0000259" key="3">
    <source>
        <dbReference type="PROSITE" id="PS50914"/>
    </source>
</evidence>
<comment type="caution">
    <text evidence="5">The sequence shown here is derived from an EMBL/GenBank/DDBJ whole genome shotgun (WGS) entry which is preliminary data.</text>
</comment>
<accession>A0ABN0WQV6</accession>
<dbReference type="InterPro" id="IPR046342">
    <property type="entry name" value="CBS_dom_sf"/>
</dbReference>
<dbReference type="EMBL" id="BAAABM010000029">
    <property type="protein sequence ID" value="GAA0344179.1"/>
    <property type="molecule type" value="Genomic_DNA"/>
</dbReference>
<dbReference type="PANTHER" id="PTHR43080:SF29">
    <property type="entry name" value="OS02G0818000 PROTEIN"/>
    <property type="match status" value="1"/>
</dbReference>
<proteinExistence type="predicted"/>
<gene>
    <name evidence="5" type="ORF">GCM10010151_37360</name>
</gene>
<dbReference type="SMART" id="SM00116">
    <property type="entry name" value="CBS"/>
    <property type="match status" value="2"/>
</dbReference>
<feature type="domain" description="CBS" evidence="4">
    <location>
        <begin position="9"/>
        <end position="66"/>
    </location>
</feature>
<keyword evidence="1 2" id="KW-0129">CBS domain</keyword>
<reference evidence="5 6" key="1">
    <citation type="journal article" date="2019" name="Int. J. Syst. Evol. Microbiol.">
        <title>The Global Catalogue of Microorganisms (GCM) 10K type strain sequencing project: providing services to taxonomists for standard genome sequencing and annotation.</title>
        <authorList>
            <consortium name="The Broad Institute Genomics Platform"/>
            <consortium name="The Broad Institute Genome Sequencing Center for Infectious Disease"/>
            <person name="Wu L."/>
            <person name="Ma J."/>
        </authorList>
    </citation>
    <scope>NUCLEOTIDE SEQUENCE [LARGE SCALE GENOMIC DNA]</scope>
    <source>
        <strain evidence="5 6">JCM 3146</strain>
    </source>
</reference>
<dbReference type="PIRSF" id="PIRSF036990">
    <property type="entry name" value="UCP036990_CBS_BON"/>
    <property type="match status" value="1"/>
</dbReference>
<feature type="domain" description="BON" evidence="3">
    <location>
        <begin position="142"/>
        <end position="211"/>
    </location>
</feature>
<dbReference type="RefSeq" id="WP_252811484.1">
    <property type="nucleotide sequence ID" value="NZ_BAAABM010000029.1"/>
</dbReference>